<feature type="transmembrane region" description="Helical" evidence="6">
    <location>
        <begin position="529"/>
        <end position="549"/>
    </location>
</feature>
<dbReference type="RefSeq" id="XP_005097320.1">
    <property type="nucleotide sequence ID" value="XM_005097263.3"/>
</dbReference>
<protein>
    <submittedName>
        <fullName evidence="9">Uncharacterized protein LOC101845918</fullName>
    </submittedName>
</protein>
<keyword evidence="2 6" id="KW-0812">Transmembrane</keyword>
<evidence type="ECO:0000256" key="2">
    <source>
        <dbReference type="ARBA" id="ARBA00022692"/>
    </source>
</evidence>
<feature type="compositionally biased region" description="Low complexity" evidence="5">
    <location>
        <begin position="91"/>
        <end position="100"/>
    </location>
</feature>
<comment type="subcellular location">
    <subcellularLocation>
        <location evidence="1">Membrane</location>
        <topology evidence="1">Multi-pass membrane protein</topology>
    </subcellularLocation>
</comment>
<dbReference type="InterPro" id="IPR013057">
    <property type="entry name" value="AA_transpt_TM"/>
</dbReference>
<feature type="transmembrane region" description="Helical" evidence="6">
    <location>
        <begin position="555"/>
        <end position="578"/>
    </location>
</feature>
<feature type="transmembrane region" description="Helical" evidence="6">
    <location>
        <begin position="387"/>
        <end position="408"/>
    </location>
</feature>
<dbReference type="PANTHER" id="PTHR22950:SF700">
    <property type="entry name" value="AMINO ACID TRANSPORTER TRANSMEMBRANE DOMAIN-CONTAINING PROTEIN"/>
    <property type="match status" value="1"/>
</dbReference>
<feature type="transmembrane region" description="Helical" evidence="6">
    <location>
        <begin position="39"/>
        <end position="64"/>
    </location>
</feature>
<feature type="transmembrane region" description="Helical" evidence="6">
    <location>
        <begin position="319"/>
        <end position="341"/>
    </location>
</feature>
<dbReference type="PANTHER" id="PTHR22950">
    <property type="entry name" value="AMINO ACID TRANSPORTER"/>
    <property type="match status" value="1"/>
</dbReference>
<keyword evidence="3 6" id="KW-1133">Transmembrane helix</keyword>
<dbReference type="Proteomes" id="UP000694888">
    <property type="component" value="Unplaced"/>
</dbReference>
<evidence type="ECO:0000256" key="6">
    <source>
        <dbReference type="SAM" id="Phobius"/>
    </source>
</evidence>
<feature type="compositionally biased region" description="Acidic residues" evidence="5">
    <location>
        <begin position="108"/>
        <end position="123"/>
    </location>
</feature>
<keyword evidence="8" id="KW-1185">Reference proteome</keyword>
<feature type="transmembrane region" description="Helical" evidence="6">
    <location>
        <begin position="290"/>
        <end position="307"/>
    </location>
</feature>
<sequence length="615" mass="66871">MIGNEVVIEVTDRSRSKPSCNVLLSDFANMVKAFIGSNYLTIAFAFAQSGLVLGIVGLFLIALVTDHCCLLIVKCKYHAIRHVLDKHRMSSSSGSIVNSNKSRRLMSSEEEGEEREQQSVEESEEFQKIHKQLQRSMTYGDVGKIAYGSWGVFMVNFCLIFTQFGFCVNYFIFVGNTIFALFPTVNGSLPVNDTGMTSSMPLALAVDQDKDFSTQSFMSTPFLNGSVDFISSSLANFSNITNATTSAPTTTSTPTTTIATSATWAAMNTSTPSVIPLSDLFLDVSQAPDLRLLVITPLPIFAGFAFLRDVRHLGFVSVGADVSIFLGCVVTMGYILVGFSVSTTWQLFDWTNVAIFFGMVTSSYEGIGTVIPIESSMEGNRHNFSNFLHGSVFILTCILSLFGIVGYLRYGTGTEQMLNQNMPSGTPVSIAINVCLCVGVILTFPLQIYPVIELSEIFLFGDGRICGPKKKRKTHHVDDEDSESDGDVGPSEGGKGRDKEALLPKEKVNIPAPVAATVSDEVSTWKRNLLRVCLVVLAAGLAVVMRDFYAYVGSFVGALGSSLLAYILPCLFHLKLCWAQLHPGVKIKDILIVVFGLAASVVSLYSTIRSIADRS</sequence>
<evidence type="ECO:0000256" key="5">
    <source>
        <dbReference type="SAM" id="MobiDB-lite"/>
    </source>
</evidence>
<evidence type="ECO:0000259" key="7">
    <source>
        <dbReference type="Pfam" id="PF01490"/>
    </source>
</evidence>
<evidence type="ECO:0000256" key="4">
    <source>
        <dbReference type="ARBA" id="ARBA00023136"/>
    </source>
</evidence>
<feature type="region of interest" description="Disordered" evidence="5">
    <location>
        <begin position="469"/>
        <end position="498"/>
    </location>
</feature>
<evidence type="ECO:0000256" key="3">
    <source>
        <dbReference type="ARBA" id="ARBA00022989"/>
    </source>
</evidence>
<feature type="domain" description="Amino acid transporter transmembrane" evidence="7">
    <location>
        <begin position="290"/>
        <end position="608"/>
    </location>
</feature>
<feature type="transmembrane region" description="Helical" evidence="6">
    <location>
        <begin position="428"/>
        <end position="449"/>
    </location>
</feature>
<gene>
    <name evidence="9" type="primary">LOC101845918</name>
</gene>
<feature type="domain" description="Amino acid transporter transmembrane" evidence="7">
    <location>
        <begin position="132"/>
        <end position="197"/>
    </location>
</feature>
<evidence type="ECO:0000313" key="9">
    <source>
        <dbReference type="RefSeq" id="XP_005097320.1"/>
    </source>
</evidence>
<evidence type="ECO:0000313" key="8">
    <source>
        <dbReference type="Proteomes" id="UP000694888"/>
    </source>
</evidence>
<accession>A0ABM0JMR3</accession>
<organism evidence="8 9">
    <name type="scientific">Aplysia californica</name>
    <name type="common">California sea hare</name>
    <dbReference type="NCBI Taxonomy" id="6500"/>
    <lineage>
        <taxon>Eukaryota</taxon>
        <taxon>Metazoa</taxon>
        <taxon>Spiralia</taxon>
        <taxon>Lophotrochozoa</taxon>
        <taxon>Mollusca</taxon>
        <taxon>Gastropoda</taxon>
        <taxon>Heterobranchia</taxon>
        <taxon>Euthyneura</taxon>
        <taxon>Tectipleura</taxon>
        <taxon>Aplysiida</taxon>
        <taxon>Aplysioidea</taxon>
        <taxon>Aplysiidae</taxon>
        <taxon>Aplysia</taxon>
    </lineage>
</organism>
<name>A0ABM0JMR3_APLCA</name>
<feature type="region of interest" description="Disordered" evidence="5">
    <location>
        <begin position="91"/>
        <end position="123"/>
    </location>
</feature>
<dbReference type="GeneID" id="101845918"/>
<feature type="transmembrane region" description="Helical" evidence="6">
    <location>
        <begin position="590"/>
        <end position="608"/>
    </location>
</feature>
<dbReference type="Pfam" id="PF01490">
    <property type="entry name" value="Aa_trans"/>
    <property type="match status" value="3"/>
</dbReference>
<keyword evidence="4 6" id="KW-0472">Membrane</keyword>
<evidence type="ECO:0000256" key="1">
    <source>
        <dbReference type="ARBA" id="ARBA00004141"/>
    </source>
</evidence>
<reference evidence="9" key="1">
    <citation type="submission" date="2025-08" db="UniProtKB">
        <authorList>
            <consortium name="RefSeq"/>
        </authorList>
    </citation>
    <scope>IDENTIFICATION</scope>
</reference>
<proteinExistence type="predicted"/>
<feature type="domain" description="Amino acid transporter transmembrane" evidence="7">
    <location>
        <begin position="27"/>
        <end position="80"/>
    </location>
</feature>
<feature type="transmembrane region" description="Helical" evidence="6">
    <location>
        <begin position="145"/>
        <end position="173"/>
    </location>
</feature>
<feature type="transmembrane region" description="Helical" evidence="6">
    <location>
        <begin position="353"/>
        <end position="375"/>
    </location>
</feature>